<feature type="transmembrane region" description="Helical" evidence="3">
    <location>
        <begin position="169"/>
        <end position="189"/>
    </location>
</feature>
<name>A0A2P4NYX4_RHIID</name>
<keyword evidence="3" id="KW-0812">Transmembrane</keyword>
<gene>
    <name evidence="5" type="ORF">GLOIN_2v1488684</name>
</gene>
<evidence type="ECO:0000256" key="1">
    <source>
        <dbReference type="ARBA" id="ARBA00022741"/>
    </source>
</evidence>
<dbReference type="AlphaFoldDB" id="A0A2P4NYX4"/>
<organism evidence="5 6">
    <name type="scientific">Rhizophagus irregularis (strain DAOM 181602 / DAOM 197198 / MUCL 43194)</name>
    <name type="common">Arbuscular mycorrhizal fungus</name>
    <name type="synonym">Glomus intraradices</name>
    <dbReference type="NCBI Taxonomy" id="747089"/>
    <lineage>
        <taxon>Eukaryota</taxon>
        <taxon>Fungi</taxon>
        <taxon>Fungi incertae sedis</taxon>
        <taxon>Mucoromycota</taxon>
        <taxon>Glomeromycotina</taxon>
        <taxon>Glomeromycetes</taxon>
        <taxon>Glomerales</taxon>
        <taxon>Glomeraceae</taxon>
        <taxon>Rhizophagus</taxon>
    </lineage>
</organism>
<keyword evidence="2" id="KW-0342">GTP-binding</keyword>
<evidence type="ECO:0000259" key="4">
    <source>
        <dbReference type="Pfam" id="PF04548"/>
    </source>
</evidence>
<protein>
    <recommendedName>
        <fullName evidence="4">AIG1-type G domain-containing protein</fullName>
    </recommendedName>
</protein>
<dbReference type="GO" id="GO:0005525">
    <property type="term" value="F:GTP binding"/>
    <property type="evidence" value="ECO:0007669"/>
    <property type="project" value="UniProtKB-KW"/>
</dbReference>
<keyword evidence="6" id="KW-1185">Reference proteome</keyword>
<accession>A0A2P4NYX4</accession>
<feature type="transmembrane region" description="Helical" evidence="3">
    <location>
        <begin position="141"/>
        <end position="162"/>
    </location>
</feature>
<feature type="transmembrane region" description="Helical" evidence="3">
    <location>
        <begin position="217"/>
        <end position="242"/>
    </location>
</feature>
<feature type="transmembrane region" description="Helical" evidence="3">
    <location>
        <begin position="12"/>
        <end position="32"/>
    </location>
</feature>
<reference evidence="5 6" key="2">
    <citation type="journal article" date="2018" name="New Phytol.">
        <title>High intraspecific genome diversity in the model arbuscular mycorrhizal symbiont Rhizophagus irregularis.</title>
        <authorList>
            <person name="Chen E.C.H."/>
            <person name="Morin E."/>
            <person name="Beaudet D."/>
            <person name="Noel J."/>
            <person name="Yildirir G."/>
            <person name="Ndikumana S."/>
            <person name="Charron P."/>
            <person name="St-Onge C."/>
            <person name="Giorgi J."/>
            <person name="Kruger M."/>
            <person name="Marton T."/>
            <person name="Ropars J."/>
            <person name="Grigoriev I.V."/>
            <person name="Hainaut M."/>
            <person name="Henrissat B."/>
            <person name="Roux C."/>
            <person name="Martin F."/>
            <person name="Corradi N."/>
        </authorList>
    </citation>
    <scope>NUCLEOTIDE SEQUENCE [LARGE SCALE GENOMIC DNA]</scope>
    <source>
        <strain evidence="5 6">DAOM 197198</strain>
    </source>
</reference>
<evidence type="ECO:0000313" key="5">
    <source>
        <dbReference type="EMBL" id="POG58334.1"/>
    </source>
</evidence>
<dbReference type="Pfam" id="PF04548">
    <property type="entry name" value="AIG1"/>
    <property type="match status" value="1"/>
</dbReference>
<keyword evidence="1" id="KW-0547">Nucleotide-binding</keyword>
<sequence length="435" mass="51349">IFTFQFPDLEFFYLVGFFVSVFGLGLGIYFHFGFRTWNFFFVGFFVSVFGLGLGIYFHFGFRTWNFFFVGQFPDLSLTPISKEVMGFYFCFFVSVFGLGLGIYFHFGFRTWNFFFVGQFPDLSLTPISKEIFTFQFPDLEFFYLVGFFVSVFGLGLGIYFHFGFRTWNFFFVGFFVSVFGLGLGIYFHFGFRTWNFFFVGQFPDLSLTPISKEVIHFGFWTLAWNFFFVDIYVSVSGLGIFLSCRFLRFSFRTWAWNLFSFWFSDLEFLFCRLWDSIFISDDFATPELIPVLIGEFFISSFFLSSGKSTLANVLTGTNQFKESNYSISQTKAIQRCQFVEEEITYEVIDTIGLNDTKLNREDILYKLVELAHELKDGLHQILLVTNGRFTEEEIQVYQILETVLFDENVKNYTTIVRINFEKFENEEECQKIKDY</sequence>
<reference evidence="5 6" key="1">
    <citation type="journal article" date="2013" name="Proc. Natl. Acad. Sci. U.S.A.">
        <title>Genome of an arbuscular mycorrhizal fungus provides insight into the oldest plant symbiosis.</title>
        <authorList>
            <person name="Tisserant E."/>
            <person name="Malbreil M."/>
            <person name="Kuo A."/>
            <person name="Kohler A."/>
            <person name="Symeonidi A."/>
            <person name="Balestrini R."/>
            <person name="Charron P."/>
            <person name="Duensing N."/>
            <person name="Frei Dit Frey N."/>
            <person name="Gianinazzi-Pearson V."/>
            <person name="Gilbert L.B."/>
            <person name="Handa Y."/>
            <person name="Herr J.R."/>
            <person name="Hijri M."/>
            <person name="Koul R."/>
            <person name="Kawaguchi M."/>
            <person name="Krajinski F."/>
            <person name="Lammers P.J."/>
            <person name="Masclaux F.G."/>
            <person name="Murat C."/>
            <person name="Morin E."/>
            <person name="Ndikumana S."/>
            <person name="Pagni M."/>
            <person name="Petitpierre D."/>
            <person name="Requena N."/>
            <person name="Rosikiewicz P."/>
            <person name="Riley R."/>
            <person name="Saito K."/>
            <person name="San Clemente H."/>
            <person name="Shapiro H."/>
            <person name="van Tuinen D."/>
            <person name="Becard G."/>
            <person name="Bonfante P."/>
            <person name="Paszkowski U."/>
            <person name="Shachar-Hill Y.Y."/>
            <person name="Tuskan G.A."/>
            <person name="Young P.W."/>
            <person name="Sanders I.R."/>
            <person name="Henrissat B."/>
            <person name="Rensing S.A."/>
            <person name="Grigoriev I.V."/>
            <person name="Corradi N."/>
            <person name="Roux C."/>
            <person name="Martin F."/>
        </authorList>
    </citation>
    <scope>NUCLEOTIDE SEQUENCE [LARGE SCALE GENOMIC DNA]</scope>
    <source>
        <strain evidence="5 6">DAOM 197198</strain>
    </source>
</reference>
<feature type="transmembrane region" description="Helical" evidence="3">
    <location>
        <begin position="85"/>
        <end position="106"/>
    </location>
</feature>
<dbReference type="Gene3D" id="3.40.50.300">
    <property type="entry name" value="P-loop containing nucleotide triphosphate hydrolases"/>
    <property type="match status" value="1"/>
</dbReference>
<feature type="transmembrane region" description="Helical" evidence="3">
    <location>
        <begin position="38"/>
        <end position="59"/>
    </location>
</feature>
<dbReference type="InterPro" id="IPR045058">
    <property type="entry name" value="GIMA/IAN/Toc"/>
</dbReference>
<keyword evidence="3" id="KW-0472">Membrane</keyword>
<comment type="caution">
    <text evidence="5">The sequence shown here is derived from an EMBL/GenBank/DDBJ whole genome shotgun (WGS) entry which is preliminary data.</text>
</comment>
<evidence type="ECO:0000256" key="2">
    <source>
        <dbReference type="ARBA" id="ARBA00023134"/>
    </source>
</evidence>
<dbReference type="Proteomes" id="UP000018888">
    <property type="component" value="Unassembled WGS sequence"/>
</dbReference>
<evidence type="ECO:0000256" key="3">
    <source>
        <dbReference type="SAM" id="Phobius"/>
    </source>
</evidence>
<feature type="domain" description="AIG1-type G" evidence="4">
    <location>
        <begin position="305"/>
        <end position="432"/>
    </location>
</feature>
<dbReference type="VEuPathDB" id="FungiDB:RhiirFUN_011276"/>
<proteinExistence type="predicted"/>
<dbReference type="EMBL" id="AUPC02000542">
    <property type="protein sequence ID" value="POG58334.1"/>
    <property type="molecule type" value="Genomic_DNA"/>
</dbReference>
<dbReference type="InterPro" id="IPR006703">
    <property type="entry name" value="G_AIG1"/>
</dbReference>
<evidence type="ECO:0000313" key="6">
    <source>
        <dbReference type="Proteomes" id="UP000018888"/>
    </source>
</evidence>
<keyword evidence="3" id="KW-1133">Transmembrane helix</keyword>
<feature type="non-terminal residue" evidence="5">
    <location>
        <position position="1"/>
    </location>
</feature>
<dbReference type="InterPro" id="IPR027417">
    <property type="entry name" value="P-loop_NTPase"/>
</dbReference>
<dbReference type="PANTHER" id="PTHR10903:SF184">
    <property type="entry name" value="GTP-BINDING PROTEIN A"/>
    <property type="match status" value="1"/>
</dbReference>
<dbReference type="PANTHER" id="PTHR10903">
    <property type="entry name" value="GTPASE, IMAP FAMILY MEMBER-RELATED"/>
    <property type="match status" value="1"/>
</dbReference>
<dbReference type="SUPFAM" id="SSF52540">
    <property type="entry name" value="P-loop containing nucleoside triphosphate hydrolases"/>
    <property type="match status" value="1"/>
</dbReference>